<proteinExistence type="predicted"/>
<keyword evidence="3 7" id="KW-0418">Kinase</keyword>
<dbReference type="GO" id="GO:0010506">
    <property type="term" value="P:regulation of autophagy"/>
    <property type="evidence" value="ECO:0007669"/>
    <property type="project" value="InterPro"/>
</dbReference>
<dbReference type="Proteomes" id="UP000324800">
    <property type="component" value="Unassembled WGS sequence"/>
</dbReference>
<evidence type="ECO:0000256" key="5">
    <source>
        <dbReference type="PROSITE-ProRule" id="PRU10141"/>
    </source>
</evidence>
<dbReference type="Gene3D" id="1.10.510.10">
    <property type="entry name" value="Transferase(Phosphotransferase) domain 1"/>
    <property type="match status" value="1"/>
</dbReference>
<evidence type="ECO:0000256" key="1">
    <source>
        <dbReference type="ARBA" id="ARBA00022679"/>
    </source>
</evidence>
<evidence type="ECO:0000256" key="4">
    <source>
        <dbReference type="ARBA" id="ARBA00022840"/>
    </source>
</evidence>
<organism evidence="7 8">
    <name type="scientific">Streblomastix strix</name>
    <dbReference type="NCBI Taxonomy" id="222440"/>
    <lineage>
        <taxon>Eukaryota</taxon>
        <taxon>Metamonada</taxon>
        <taxon>Preaxostyla</taxon>
        <taxon>Oxymonadida</taxon>
        <taxon>Streblomastigidae</taxon>
        <taxon>Streblomastix</taxon>
    </lineage>
</organism>
<dbReference type="GO" id="GO:0005524">
    <property type="term" value="F:ATP binding"/>
    <property type="evidence" value="ECO:0007669"/>
    <property type="project" value="UniProtKB-UniRule"/>
</dbReference>
<dbReference type="PROSITE" id="PS00107">
    <property type="entry name" value="PROTEIN_KINASE_ATP"/>
    <property type="match status" value="1"/>
</dbReference>
<feature type="binding site" evidence="5">
    <location>
        <position position="40"/>
    </location>
    <ligand>
        <name>ATP</name>
        <dbReference type="ChEBI" id="CHEBI:30616"/>
    </ligand>
</feature>
<protein>
    <submittedName>
        <fullName evidence="7">Putative Hsp70 family protein with protein kinase domain</fullName>
    </submittedName>
</protein>
<dbReference type="InterPro" id="IPR045269">
    <property type="entry name" value="Atg1-like"/>
</dbReference>
<dbReference type="SMART" id="SM00220">
    <property type="entry name" value="S_TKc"/>
    <property type="match status" value="1"/>
</dbReference>
<dbReference type="GO" id="GO:0005829">
    <property type="term" value="C:cytosol"/>
    <property type="evidence" value="ECO:0007669"/>
    <property type="project" value="TreeGrafter"/>
</dbReference>
<feature type="domain" description="Protein kinase" evidence="6">
    <location>
        <begin position="12"/>
        <end position="253"/>
    </location>
</feature>
<name>A0A5J4VAI3_9EUKA</name>
<reference evidence="7 8" key="1">
    <citation type="submission" date="2019-03" db="EMBL/GenBank/DDBJ databases">
        <title>Single cell metagenomics reveals metabolic interactions within the superorganism composed of flagellate Streblomastix strix and complex community of Bacteroidetes bacteria on its surface.</title>
        <authorList>
            <person name="Treitli S.C."/>
            <person name="Kolisko M."/>
            <person name="Husnik F."/>
            <person name="Keeling P."/>
            <person name="Hampl V."/>
        </authorList>
    </citation>
    <scope>NUCLEOTIDE SEQUENCE [LARGE SCALE GENOMIC DNA]</scope>
    <source>
        <strain evidence="7">ST1C</strain>
    </source>
</reference>
<evidence type="ECO:0000256" key="2">
    <source>
        <dbReference type="ARBA" id="ARBA00022741"/>
    </source>
</evidence>
<dbReference type="EMBL" id="SNRW01008444">
    <property type="protein sequence ID" value="KAA6379513.1"/>
    <property type="molecule type" value="Genomic_DNA"/>
</dbReference>
<keyword evidence="2 5" id="KW-0547">Nucleotide-binding</keyword>
<keyword evidence="4 5" id="KW-0067">ATP-binding</keyword>
<evidence type="ECO:0000313" key="7">
    <source>
        <dbReference type="EMBL" id="KAA6379513.1"/>
    </source>
</evidence>
<evidence type="ECO:0000259" key="6">
    <source>
        <dbReference type="PROSITE" id="PS50011"/>
    </source>
</evidence>
<dbReference type="InterPro" id="IPR000719">
    <property type="entry name" value="Prot_kinase_dom"/>
</dbReference>
<accession>A0A5J4VAI3</accession>
<dbReference type="InterPro" id="IPR011009">
    <property type="entry name" value="Kinase-like_dom_sf"/>
</dbReference>
<dbReference type="PANTHER" id="PTHR24348:SF22">
    <property type="entry name" value="NON-SPECIFIC SERINE_THREONINE PROTEIN KINASE"/>
    <property type="match status" value="1"/>
</dbReference>
<dbReference type="PANTHER" id="PTHR24348">
    <property type="entry name" value="SERINE/THREONINE-PROTEIN KINASE UNC-51-RELATED"/>
    <property type="match status" value="1"/>
</dbReference>
<keyword evidence="1" id="KW-0808">Transferase</keyword>
<dbReference type="InterPro" id="IPR017441">
    <property type="entry name" value="Protein_kinase_ATP_BS"/>
</dbReference>
<dbReference type="GO" id="GO:0016020">
    <property type="term" value="C:membrane"/>
    <property type="evidence" value="ECO:0007669"/>
    <property type="project" value="TreeGrafter"/>
</dbReference>
<gene>
    <name evidence="7" type="ORF">EZS28_024959</name>
</gene>
<dbReference type="Pfam" id="PF00069">
    <property type="entry name" value="Pkinase"/>
    <property type="match status" value="1"/>
</dbReference>
<dbReference type="GO" id="GO:0000407">
    <property type="term" value="C:phagophore assembly site"/>
    <property type="evidence" value="ECO:0007669"/>
    <property type="project" value="TreeGrafter"/>
</dbReference>
<dbReference type="GO" id="GO:0005776">
    <property type="term" value="C:autophagosome"/>
    <property type="evidence" value="ECO:0007669"/>
    <property type="project" value="TreeGrafter"/>
</dbReference>
<evidence type="ECO:0000313" key="8">
    <source>
        <dbReference type="Proteomes" id="UP000324800"/>
    </source>
</evidence>
<evidence type="ECO:0000256" key="3">
    <source>
        <dbReference type="ARBA" id="ARBA00022777"/>
    </source>
</evidence>
<dbReference type="PROSITE" id="PS50011">
    <property type="entry name" value="PROTEIN_KINASE_DOM"/>
    <property type="match status" value="1"/>
</dbReference>
<dbReference type="GO" id="GO:0000045">
    <property type="term" value="P:autophagosome assembly"/>
    <property type="evidence" value="ECO:0007669"/>
    <property type="project" value="TreeGrafter"/>
</dbReference>
<sequence>MNFESELRKLKLIPIHQLGRGSFGCVYLVYDLVHGIIAAKIFEKGKFDQNEFDASVNIIRSQGNNAFVLNYIQLRQGVSSKTILMEYANIGTLEIIVKQPHIHLPTHTLRALMKQILQGISFIHSTGQVHRDIKCDNILLHSPTGSGRVYAKISDFGFVKKEDSSLGLTYIKGTLPYMGPELFKKRIRSTQKVDIYAIGITFYKLIMNEYPIQRNSYEEYQMKLAQMKSIERPSEIEDNNLWNLLSKLLESYC</sequence>
<dbReference type="SUPFAM" id="SSF56112">
    <property type="entry name" value="Protein kinase-like (PK-like)"/>
    <property type="match status" value="1"/>
</dbReference>
<dbReference type="OrthoDB" id="4062651at2759"/>
<comment type="caution">
    <text evidence="7">The sequence shown here is derived from an EMBL/GenBank/DDBJ whole genome shotgun (WGS) entry which is preliminary data.</text>
</comment>
<dbReference type="GO" id="GO:0004674">
    <property type="term" value="F:protein serine/threonine kinase activity"/>
    <property type="evidence" value="ECO:0007669"/>
    <property type="project" value="InterPro"/>
</dbReference>
<dbReference type="AlphaFoldDB" id="A0A5J4VAI3"/>